<organism evidence="2 3">
    <name type="scientific">Hyalangium minutum</name>
    <dbReference type="NCBI Taxonomy" id="394096"/>
    <lineage>
        <taxon>Bacteria</taxon>
        <taxon>Pseudomonadati</taxon>
        <taxon>Myxococcota</taxon>
        <taxon>Myxococcia</taxon>
        <taxon>Myxococcales</taxon>
        <taxon>Cystobacterineae</taxon>
        <taxon>Archangiaceae</taxon>
        <taxon>Hyalangium</taxon>
    </lineage>
</organism>
<dbReference type="STRING" id="394096.DB31_5828"/>
<evidence type="ECO:0000259" key="1">
    <source>
        <dbReference type="Pfam" id="PF25056"/>
    </source>
</evidence>
<dbReference type="InterPro" id="IPR056695">
    <property type="entry name" value="DUF7793"/>
</dbReference>
<keyword evidence="3" id="KW-1185">Reference proteome</keyword>
<dbReference type="EMBL" id="JMCB01000003">
    <property type="protein sequence ID" value="KFE70786.1"/>
    <property type="molecule type" value="Genomic_DNA"/>
</dbReference>
<evidence type="ECO:0000313" key="3">
    <source>
        <dbReference type="Proteomes" id="UP000028725"/>
    </source>
</evidence>
<dbReference type="AlphaFoldDB" id="A0A085WSX3"/>
<sequence length="123" mass="13508">MEVRSQSIWRDGDGIIRAKMKPGIEIGLEDAREAVRAIAGLCEGIQRPVLVDMTALRAMDRAARVYFAGPETAQVESAAALIVSSPLTRAIGNFFMGLNKPLFPTRLFTSEAEALAWLKTFLR</sequence>
<dbReference type="Gene3D" id="3.40.970.30">
    <property type="entry name" value="yp_829618.1 like domains"/>
    <property type="match status" value="1"/>
</dbReference>
<evidence type="ECO:0000313" key="2">
    <source>
        <dbReference type="EMBL" id="KFE70786.1"/>
    </source>
</evidence>
<proteinExistence type="predicted"/>
<comment type="caution">
    <text evidence="2">The sequence shown here is derived from an EMBL/GenBank/DDBJ whole genome shotgun (WGS) entry which is preliminary data.</text>
</comment>
<gene>
    <name evidence="2" type="ORF">DB31_5828</name>
</gene>
<dbReference type="OrthoDB" id="5509438at2"/>
<accession>A0A085WSX3</accession>
<protein>
    <recommendedName>
        <fullName evidence="1">DUF7793 domain-containing protein</fullName>
    </recommendedName>
</protein>
<reference evidence="2 3" key="1">
    <citation type="submission" date="2014-04" db="EMBL/GenBank/DDBJ databases">
        <title>Genome assembly of Hyalangium minutum DSM 14724.</title>
        <authorList>
            <person name="Sharma G."/>
            <person name="Subramanian S."/>
        </authorList>
    </citation>
    <scope>NUCLEOTIDE SEQUENCE [LARGE SCALE GENOMIC DNA]</scope>
    <source>
        <strain evidence="2 3">DSM 14724</strain>
    </source>
</reference>
<dbReference type="Pfam" id="PF25056">
    <property type="entry name" value="DUF7793"/>
    <property type="match status" value="1"/>
</dbReference>
<name>A0A085WSX3_9BACT</name>
<dbReference type="Proteomes" id="UP000028725">
    <property type="component" value="Unassembled WGS sequence"/>
</dbReference>
<feature type="domain" description="DUF7793" evidence="1">
    <location>
        <begin position="9"/>
        <end position="121"/>
    </location>
</feature>
<dbReference type="RefSeq" id="WP_052419875.1">
    <property type="nucleotide sequence ID" value="NZ_JMCB01000003.1"/>
</dbReference>
<dbReference type="Gene3D" id="3.40.1680.10">
    <property type="entry name" value="yp_829618.1 domain like"/>
    <property type="match status" value="1"/>
</dbReference>